<keyword evidence="7" id="KW-0482">Metalloprotease</keyword>
<dbReference type="InterPro" id="IPR024079">
    <property type="entry name" value="MetalloPept_cat_dom_sf"/>
</dbReference>
<name>A0A813YGP5_9BILA</name>
<dbReference type="OrthoDB" id="6475849at2759"/>
<keyword evidence="8" id="KW-0812">Transmembrane</keyword>
<dbReference type="GO" id="GO:0046872">
    <property type="term" value="F:metal ion binding"/>
    <property type="evidence" value="ECO:0007669"/>
    <property type="project" value="UniProtKB-KW"/>
</dbReference>
<accession>A0A813YGP5</accession>
<evidence type="ECO:0000256" key="4">
    <source>
        <dbReference type="ARBA" id="ARBA00022723"/>
    </source>
</evidence>
<comment type="similarity">
    <text evidence="2">Belongs to the peptidase M13 family.</text>
</comment>
<feature type="domain" description="Peptidase M13 C-terminal" evidence="9">
    <location>
        <begin position="579"/>
        <end position="774"/>
    </location>
</feature>
<dbReference type="GO" id="GO:0016485">
    <property type="term" value="P:protein processing"/>
    <property type="evidence" value="ECO:0007669"/>
    <property type="project" value="TreeGrafter"/>
</dbReference>
<feature type="domain" description="Peptidase M13 N-terminal" evidence="10">
    <location>
        <begin position="100"/>
        <end position="509"/>
    </location>
</feature>
<dbReference type="EMBL" id="CAJNOM010000038">
    <property type="protein sequence ID" value="CAF0883830.1"/>
    <property type="molecule type" value="Genomic_DNA"/>
</dbReference>
<dbReference type="Pfam" id="PF01431">
    <property type="entry name" value="Peptidase_M13"/>
    <property type="match status" value="1"/>
</dbReference>
<sequence length="777" mass="89071">MRQLPQIIGLPADGKVNTFCRSITRARLITVGLVFLGLLSLSLLITVIVQASNRKQNDTTNTITNTSDNNVDGYCLNRGCLSAATHQLRYMDNTVWDDRCTDFYQYGCGTWQQTHPIQSFDVERTILGDINDRRDADIERLLNSPVGRLTAKSWEFKVKTYYTECLDDYARVLDSGKALISIIEDRDTIDGWFLFDNGAEGAPQEYLLKNQTIYKQLSHIHGDLGVGVVFDFRIGWDDTNLGTKRLEFIPAGLSMEVNDYLNTDQVSQSRRSLYRVYILEILVLLAQDAGTSDGNLSDRMTTVADDIFAIEKELAEHVQFSKLNDDKPVTMTFKEMSDRYSFDFVELMTHEITDPTIISGITSAYVTSPLYFEKAFELLSKNDNPLIARQIHNYLRWRLVRTYIEDLSYSYIHAHRVFLDQYYGTPLHSTNEIYCTREVIRRFPLAIHRLYTMNSTTHSNTVQTIQTLFDTLKDGFKQYINEQATWMTDEATKTIARQKIDALTAAIGYASIASDDTRLDDYYELFAVDETSHLANAYGYHRFHRSSIFYSLLNPNQLEHWDLFETRTSRLFEYLAMFNRLFVVASSMHEPLVSAEWPLAMNMGSIGVLLAQKLFASIDGPDGRIHSADGTRIPDWWSSSTATAYNTSRQCITNYYVQDLEKLVYNVYGAEVVVKLAGEPFSPTTLRHIGALRFAYTAFKKTDEMKSIKMPGTNLTSDQTFFLAYAQTQCYKRQELLQFIRTQIGFYDEKTALNAALIHMPEFTQTFQCKARDNTCF</sequence>
<evidence type="ECO:0000259" key="9">
    <source>
        <dbReference type="Pfam" id="PF01431"/>
    </source>
</evidence>
<dbReference type="GO" id="GO:0004222">
    <property type="term" value="F:metalloendopeptidase activity"/>
    <property type="evidence" value="ECO:0007669"/>
    <property type="project" value="InterPro"/>
</dbReference>
<keyword evidence="12" id="KW-1185">Reference proteome</keyword>
<evidence type="ECO:0000256" key="2">
    <source>
        <dbReference type="ARBA" id="ARBA00007357"/>
    </source>
</evidence>
<dbReference type="AlphaFoldDB" id="A0A813YGP5"/>
<evidence type="ECO:0000313" key="11">
    <source>
        <dbReference type="EMBL" id="CAF0883830.1"/>
    </source>
</evidence>
<organism evidence="11 12">
    <name type="scientific">Adineta steineri</name>
    <dbReference type="NCBI Taxonomy" id="433720"/>
    <lineage>
        <taxon>Eukaryota</taxon>
        <taxon>Metazoa</taxon>
        <taxon>Spiralia</taxon>
        <taxon>Gnathifera</taxon>
        <taxon>Rotifera</taxon>
        <taxon>Eurotatoria</taxon>
        <taxon>Bdelloidea</taxon>
        <taxon>Adinetida</taxon>
        <taxon>Adinetidae</taxon>
        <taxon>Adineta</taxon>
    </lineage>
</organism>
<dbReference type="InterPro" id="IPR008753">
    <property type="entry name" value="Peptidase_M13_N"/>
</dbReference>
<dbReference type="InterPro" id="IPR018497">
    <property type="entry name" value="Peptidase_M13_C"/>
</dbReference>
<evidence type="ECO:0000256" key="6">
    <source>
        <dbReference type="ARBA" id="ARBA00022833"/>
    </source>
</evidence>
<evidence type="ECO:0000313" key="12">
    <source>
        <dbReference type="Proteomes" id="UP000663832"/>
    </source>
</evidence>
<dbReference type="Gene3D" id="1.10.1380.10">
    <property type="entry name" value="Neutral endopeptidase , domain2"/>
    <property type="match status" value="1"/>
</dbReference>
<keyword evidence="5" id="KW-0378">Hydrolase</keyword>
<gene>
    <name evidence="11" type="ORF">QVE165_LOCUS8561</name>
</gene>
<evidence type="ECO:0000259" key="10">
    <source>
        <dbReference type="Pfam" id="PF05649"/>
    </source>
</evidence>
<keyword evidence="8" id="KW-1133">Transmembrane helix</keyword>
<dbReference type="InterPro" id="IPR000718">
    <property type="entry name" value="Peptidase_M13"/>
</dbReference>
<proteinExistence type="inferred from homology"/>
<dbReference type="InterPro" id="IPR042089">
    <property type="entry name" value="Peptidase_M13_dom_2"/>
</dbReference>
<protein>
    <submittedName>
        <fullName evidence="11">Uncharacterized protein</fullName>
    </submittedName>
</protein>
<keyword evidence="4" id="KW-0479">Metal-binding</keyword>
<dbReference type="PANTHER" id="PTHR11733">
    <property type="entry name" value="ZINC METALLOPROTEASE FAMILY M13 NEPRILYSIN-RELATED"/>
    <property type="match status" value="1"/>
</dbReference>
<dbReference type="Pfam" id="PF05649">
    <property type="entry name" value="Peptidase_M13_N"/>
    <property type="match status" value="1"/>
</dbReference>
<reference evidence="11" key="1">
    <citation type="submission" date="2021-02" db="EMBL/GenBank/DDBJ databases">
        <authorList>
            <person name="Nowell W R."/>
        </authorList>
    </citation>
    <scope>NUCLEOTIDE SEQUENCE</scope>
</reference>
<dbReference type="Gene3D" id="3.40.390.10">
    <property type="entry name" value="Collagenase (Catalytic Domain)"/>
    <property type="match status" value="1"/>
</dbReference>
<dbReference type="Proteomes" id="UP000663832">
    <property type="component" value="Unassembled WGS sequence"/>
</dbReference>
<dbReference type="PANTHER" id="PTHR11733:SF167">
    <property type="entry name" value="FI17812P1-RELATED"/>
    <property type="match status" value="1"/>
</dbReference>
<dbReference type="GO" id="GO:0005886">
    <property type="term" value="C:plasma membrane"/>
    <property type="evidence" value="ECO:0007669"/>
    <property type="project" value="TreeGrafter"/>
</dbReference>
<dbReference type="SUPFAM" id="SSF55486">
    <property type="entry name" value="Metalloproteases ('zincins'), catalytic domain"/>
    <property type="match status" value="1"/>
</dbReference>
<comment type="cofactor">
    <cofactor evidence="1">
        <name>Zn(2+)</name>
        <dbReference type="ChEBI" id="CHEBI:29105"/>
    </cofactor>
</comment>
<comment type="caution">
    <text evidence="11">The sequence shown here is derived from an EMBL/GenBank/DDBJ whole genome shotgun (WGS) entry which is preliminary data.</text>
</comment>
<keyword evidence="3" id="KW-0645">Protease</keyword>
<evidence type="ECO:0000256" key="8">
    <source>
        <dbReference type="SAM" id="Phobius"/>
    </source>
</evidence>
<keyword evidence="8" id="KW-0472">Membrane</keyword>
<evidence type="ECO:0000256" key="7">
    <source>
        <dbReference type="ARBA" id="ARBA00023049"/>
    </source>
</evidence>
<dbReference type="CDD" id="cd08662">
    <property type="entry name" value="M13"/>
    <property type="match status" value="1"/>
</dbReference>
<evidence type="ECO:0000256" key="5">
    <source>
        <dbReference type="ARBA" id="ARBA00022801"/>
    </source>
</evidence>
<evidence type="ECO:0000256" key="1">
    <source>
        <dbReference type="ARBA" id="ARBA00001947"/>
    </source>
</evidence>
<dbReference type="PROSITE" id="PS51885">
    <property type="entry name" value="NEPRILYSIN"/>
    <property type="match status" value="1"/>
</dbReference>
<evidence type="ECO:0000256" key="3">
    <source>
        <dbReference type="ARBA" id="ARBA00022670"/>
    </source>
</evidence>
<keyword evidence="6" id="KW-0862">Zinc</keyword>
<feature type="transmembrane region" description="Helical" evidence="8">
    <location>
        <begin position="28"/>
        <end position="49"/>
    </location>
</feature>